<evidence type="ECO:0000256" key="8">
    <source>
        <dbReference type="ARBA" id="ARBA00022825"/>
    </source>
</evidence>
<feature type="transmembrane region" description="Helical" evidence="11">
    <location>
        <begin position="469"/>
        <end position="488"/>
    </location>
</feature>
<comment type="function">
    <text evidence="11">Serine protease involved in intramembrane proteolysis.</text>
</comment>
<dbReference type="GO" id="GO:0006508">
    <property type="term" value="P:proteolysis"/>
    <property type="evidence" value="ECO:0007669"/>
    <property type="project" value="UniProtKB-KW"/>
</dbReference>
<evidence type="ECO:0000256" key="4">
    <source>
        <dbReference type="ARBA" id="ARBA00013039"/>
    </source>
</evidence>
<feature type="transmembrane region" description="Helical" evidence="11">
    <location>
        <begin position="339"/>
        <end position="359"/>
    </location>
</feature>
<feature type="transmembrane region" description="Helical" evidence="11">
    <location>
        <begin position="495"/>
        <end position="517"/>
    </location>
</feature>
<keyword evidence="8 11" id="KW-0720">Serine protease</keyword>
<evidence type="ECO:0000256" key="11">
    <source>
        <dbReference type="RuleBase" id="RU362115"/>
    </source>
</evidence>
<evidence type="ECO:0000256" key="9">
    <source>
        <dbReference type="ARBA" id="ARBA00022989"/>
    </source>
</evidence>
<gene>
    <name evidence="14" type="ORF">CHYS00102_LOCUS9971</name>
</gene>
<comment type="catalytic activity">
    <reaction evidence="1 11">
        <text>Cleaves type-1 transmembrane domains using a catalytic dyad composed of serine and histidine that are contributed by different transmembrane domains.</text>
        <dbReference type="EC" id="3.4.21.105"/>
    </reaction>
</comment>
<dbReference type="InterPro" id="IPR035952">
    <property type="entry name" value="Rhomboid-like_sf"/>
</dbReference>
<comment type="similarity">
    <text evidence="3 11">Belongs to the peptidase S54 family.</text>
</comment>
<evidence type="ECO:0000256" key="2">
    <source>
        <dbReference type="ARBA" id="ARBA00004141"/>
    </source>
</evidence>
<dbReference type="InterPro" id="IPR002610">
    <property type="entry name" value="Peptidase_S54_rhomboid-like"/>
</dbReference>
<dbReference type="EMBL" id="HBFR01013687">
    <property type="protein sequence ID" value="CAD8882776.1"/>
    <property type="molecule type" value="Transcribed_RNA"/>
</dbReference>
<dbReference type="AlphaFoldDB" id="A0A7S1BDV0"/>
<dbReference type="InterPro" id="IPR022764">
    <property type="entry name" value="Peptidase_S54_rhomboid_dom"/>
</dbReference>
<organism evidence="14">
    <name type="scientific">Corethron hystrix</name>
    <dbReference type="NCBI Taxonomy" id="216773"/>
    <lineage>
        <taxon>Eukaryota</taxon>
        <taxon>Sar</taxon>
        <taxon>Stramenopiles</taxon>
        <taxon>Ochrophyta</taxon>
        <taxon>Bacillariophyta</taxon>
        <taxon>Coscinodiscophyceae</taxon>
        <taxon>Corethrophycidae</taxon>
        <taxon>Corethrales</taxon>
        <taxon>Corethraceae</taxon>
        <taxon>Corethron</taxon>
    </lineage>
</organism>
<feature type="domain" description="Peptidase S54 rhomboid" evidence="13">
    <location>
        <begin position="331"/>
        <end position="484"/>
    </location>
</feature>
<evidence type="ECO:0000256" key="12">
    <source>
        <dbReference type="SAM" id="MobiDB-lite"/>
    </source>
</evidence>
<dbReference type="SUPFAM" id="SSF144091">
    <property type="entry name" value="Rhomboid-like"/>
    <property type="match status" value="1"/>
</dbReference>
<evidence type="ECO:0000256" key="7">
    <source>
        <dbReference type="ARBA" id="ARBA00022801"/>
    </source>
</evidence>
<evidence type="ECO:0000256" key="1">
    <source>
        <dbReference type="ARBA" id="ARBA00000156"/>
    </source>
</evidence>
<sequence>MSSNQLGQPGENRITNLLGILKNSPPKPLNAPASNDHGGGPVAHPPRSNPDRVPQLLQNLDIGSVRGTESHYEKHRAIQAAQNAAATPPRSYPAPSPAATISYPVVGNSYVPPSTTANPETPRRPTSTAGPLSTQCLAADGPVALPVSPAEYYMMEEMEGGGRNRDLPRGRAEPNVRQYPTEIDSLDSSRPSMGGILARSAQFARSSLHDVRANAGKVPLAKRAKRAILLNTRLGKFHSENDTDTMSDTHTLEEQEQMMLERVMRRAHPYKQRMGYFTILLVIAQVVFFGTMCYSCGIQPYVDNFFFGPDLGSLSYFGGMNSYLATGSDMQAWRFFSPVLVHSSAINLLLVVAVSLLFLDMFEREWGVGKFFFIYTMTAYGAASLSCGMQPETIQVGSMGAICGIFSAKLMEILVSFCDKSVYNPDDPEGQALIDATARIRSDHLCIVATFFILIICAAFIPYSNWSSYLGGTLMGVCVGLMVFSCKMHRFMCSVLYGFLGAVTLSGFIGLTVYYNYFYLQPPAYLGNYCEYFGDGYNDGDCSCQEWW</sequence>
<keyword evidence="5 11" id="KW-0645">Protease</keyword>
<evidence type="ECO:0000256" key="5">
    <source>
        <dbReference type="ARBA" id="ARBA00022670"/>
    </source>
</evidence>
<dbReference type="GO" id="GO:0016020">
    <property type="term" value="C:membrane"/>
    <property type="evidence" value="ECO:0007669"/>
    <property type="project" value="UniProtKB-SubCell"/>
</dbReference>
<dbReference type="GO" id="GO:0004252">
    <property type="term" value="F:serine-type endopeptidase activity"/>
    <property type="evidence" value="ECO:0007669"/>
    <property type="project" value="InterPro"/>
</dbReference>
<evidence type="ECO:0000256" key="6">
    <source>
        <dbReference type="ARBA" id="ARBA00022692"/>
    </source>
</evidence>
<dbReference type="PANTHER" id="PTHR22936">
    <property type="entry name" value="RHOMBOID-RELATED"/>
    <property type="match status" value="1"/>
</dbReference>
<keyword evidence="7 11" id="KW-0378">Hydrolase</keyword>
<feature type="transmembrane region" description="Helical" evidence="11">
    <location>
        <begin position="445"/>
        <end position="463"/>
    </location>
</feature>
<keyword evidence="10 11" id="KW-0472">Membrane</keyword>
<dbReference type="PANTHER" id="PTHR22936:SF69">
    <property type="entry name" value="RHOMBOID-LIKE PROTEIN"/>
    <property type="match status" value="1"/>
</dbReference>
<evidence type="ECO:0000313" key="14">
    <source>
        <dbReference type="EMBL" id="CAD8882776.1"/>
    </source>
</evidence>
<name>A0A7S1BDV0_9STRA</name>
<feature type="transmembrane region" description="Helical" evidence="11">
    <location>
        <begin position="371"/>
        <end position="391"/>
    </location>
</feature>
<keyword evidence="6 11" id="KW-0812">Transmembrane</keyword>
<keyword evidence="9 11" id="KW-1133">Transmembrane helix</keyword>
<dbReference type="Gene3D" id="1.20.1540.10">
    <property type="entry name" value="Rhomboid-like"/>
    <property type="match status" value="1"/>
</dbReference>
<dbReference type="EC" id="3.4.21.105" evidence="4"/>
<feature type="transmembrane region" description="Helical" evidence="11">
    <location>
        <begin position="397"/>
        <end position="415"/>
    </location>
</feature>
<protein>
    <recommendedName>
        <fullName evidence="4">rhomboid protease</fullName>
        <ecNumber evidence="4">3.4.21.105</ecNumber>
    </recommendedName>
</protein>
<evidence type="ECO:0000259" key="13">
    <source>
        <dbReference type="Pfam" id="PF01694"/>
    </source>
</evidence>
<feature type="region of interest" description="Disordered" evidence="12">
    <location>
        <begin position="1"/>
        <end position="54"/>
    </location>
</feature>
<comment type="subcellular location">
    <subcellularLocation>
        <location evidence="2 11">Membrane</location>
        <topology evidence="2 11">Multi-pass membrane protein</topology>
    </subcellularLocation>
</comment>
<feature type="region of interest" description="Disordered" evidence="12">
    <location>
        <begin position="112"/>
        <end position="131"/>
    </location>
</feature>
<evidence type="ECO:0000256" key="10">
    <source>
        <dbReference type="ARBA" id="ARBA00023136"/>
    </source>
</evidence>
<feature type="transmembrane region" description="Helical" evidence="11">
    <location>
        <begin position="274"/>
        <end position="302"/>
    </location>
</feature>
<dbReference type="Pfam" id="PF01694">
    <property type="entry name" value="Rhomboid"/>
    <property type="match status" value="1"/>
</dbReference>
<reference evidence="14" key="1">
    <citation type="submission" date="2021-01" db="EMBL/GenBank/DDBJ databases">
        <authorList>
            <person name="Corre E."/>
            <person name="Pelletier E."/>
            <person name="Niang G."/>
            <person name="Scheremetjew M."/>
            <person name="Finn R."/>
            <person name="Kale V."/>
            <person name="Holt S."/>
            <person name="Cochrane G."/>
            <person name="Meng A."/>
            <person name="Brown T."/>
            <person name="Cohen L."/>
        </authorList>
    </citation>
    <scope>NUCLEOTIDE SEQUENCE</scope>
    <source>
        <strain evidence="14">308</strain>
    </source>
</reference>
<proteinExistence type="inferred from homology"/>
<evidence type="ECO:0000256" key="3">
    <source>
        <dbReference type="ARBA" id="ARBA00009045"/>
    </source>
</evidence>
<accession>A0A7S1BDV0</accession>